<dbReference type="Gene3D" id="2.30.110.10">
    <property type="entry name" value="Electron Transport, Fmn-binding Protein, Chain A"/>
    <property type="match status" value="1"/>
</dbReference>
<dbReference type="STRING" id="1817828.A2722_01300"/>
<reference evidence="3 4" key="1">
    <citation type="journal article" date="2016" name="Nat. Commun.">
        <title>Thousands of microbial genomes shed light on interconnected biogeochemical processes in an aquifer system.</title>
        <authorList>
            <person name="Anantharaman K."/>
            <person name="Brown C.T."/>
            <person name="Hug L.A."/>
            <person name="Sharon I."/>
            <person name="Castelle C.J."/>
            <person name="Probst A.J."/>
            <person name="Thomas B.C."/>
            <person name="Singh A."/>
            <person name="Wilkins M.J."/>
            <person name="Karaoz U."/>
            <person name="Brodie E.L."/>
            <person name="Williams K.H."/>
            <person name="Hubbard S.S."/>
            <person name="Banfield J.F."/>
        </authorList>
    </citation>
    <scope>NUCLEOTIDE SEQUENCE [LARGE SCALE GENOMIC DNA]</scope>
</reference>
<dbReference type="InterPro" id="IPR012349">
    <property type="entry name" value="Split_barrel_FMN-bd"/>
</dbReference>
<organism evidence="3 4">
    <name type="scientific">Candidatus Doudnabacteria bacterium RIFCSPHIGHO2_01_FULL_50_11</name>
    <dbReference type="NCBI Taxonomy" id="1817828"/>
    <lineage>
        <taxon>Bacteria</taxon>
        <taxon>Candidatus Doudnaibacteriota</taxon>
    </lineage>
</organism>
<gene>
    <name evidence="3" type="ORF">A2722_01300</name>
</gene>
<keyword evidence="1" id="KW-0560">Oxidoreductase</keyword>
<dbReference type="GO" id="GO:0070967">
    <property type="term" value="F:coenzyme F420 binding"/>
    <property type="evidence" value="ECO:0007669"/>
    <property type="project" value="TreeGrafter"/>
</dbReference>
<dbReference type="AlphaFoldDB" id="A0A1F5PHT9"/>
<dbReference type="PANTHER" id="PTHR35176:SF6">
    <property type="entry name" value="HEME OXYGENASE HI_0854-RELATED"/>
    <property type="match status" value="1"/>
</dbReference>
<sequence>MTHQHKVKRIHDFIKSHHLATISTVTGDALPQAAVVGFAMIDGEIVFGTYQGSRKFRNLQSNPRVALVIGMDRGETVQYEGMATELSGHELARFKQEYLSQVPTAAKYVPQAEQVFFKIKPAYVRYVNISQDPWEQIEVNF</sequence>
<evidence type="ECO:0000313" key="3">
    <source>
        <dbReference type="EMBL" id="OGE89260.1"/>
    </source>
</evidence>
<dbReference type="Proteomes" id="UP000178377">
    <property type="component" value="Unassembled WGS sequence"/>
</dbReference>
<protein>
    <recommendedName>
        <fullName evidence="2">Pyridoxamine 5'-phosphate oxidase N-terminal domain-containing protein</fullName>
    </recommendedName>
</protein>
<dbReference type="PANTHER" id="PTHR35176">
    <property type="entry name" value="HEME OXYGENASE HI_0854-RELATED"/>
    <property type="match status" value="1"/>
</dbReference>
<dbReference type="GO" id="GO:0005829">
    <property type="term" value="C:cytosol"/>
    <property type="evidence" value="ECO:0007669"/>
    <property type="project" value="TreeGrafter"/>
</dbReference>
<dbReference type="InterPro" id="IPR052019">
    <property type="entry name" value="F420H2_bilvrd_red/Heme_oxyg"/>
</dbReference>
<feature type="domain" description="Pyridoxamine 5'-phosphate oxidase N-terminal" evidence="2">
    <location>
        <begin position="8"/>
        <end position="127"/>
    </location>
</feature>
<proteinExistence type="predicted"/>
<dbReference type="SUPFAM" id="SSF50475">
    <property type="entry name" value="FMN-binding split barrel"/>
    <property type="match status" value="1"/>
</dbReference>
<dbReference type="GO" id="GO:0016627">
    <property type="term" value="F:oxidoreductase activity, acting on the CH-CH group of donors"/>
    <property type="evidence" value="ECO:0007669"/>
    <property type="project" value="TreeGrafter"/>
</dbReference>
<dbReference type="EMBL" id="MFEO01000024">
    <property type="protein sequence ID" value="OGE89260.1"/>
    <property type="molecule type" value="Genomic_DNA"/>
</dbReference>
<name>A0A1F5PHT9_9BACT</name>
<comment type="caution">
    <text evidence="3">The sequence shown here is derived from an EMBL/GenBank/DDBJ whole genome shotgun (WGS) entry which is preliminary data.</text>
</comment>
<dbReference type="Pfam" id="PF01243">
    <property type="entry name" value="PNPOx_N"/>
    <property type="match status" value="1"/>
</dbReference>
<evidence type="ECO:0000259" key="2">
    <source>
        <dbReference type="Pfam" id="PF01243"/>
    </source>
</evidence>
<evidence type="ECO:0000313" key="4">
    <source>
        <dbReference type="Proteomes" id="UP000178377"/>
    </source>
</evidence>
<accession>A0A1F5PHT9</accession>
<dbReference type="InterPro" id="IPR011576">
    <property type="entry name" value="Pyridox_Oxase_N"/>
</dbReference>
<evidence type="ECO:0000256" key="1">
    <source>
        <dbReference type="ARBA" id="ARBA00023002"/>
    </source>
</evidence>